<organism evidence="2 3">
    <name type="scientific">Rhizophagus irregularis</name>
    <dbReference type="NCBI Taxonomy" id="588596"/>
    <lineage>
        <taxon>Eukaryota</taxon>
        <taxon>Fungi</taxon>
        <taxon>Fungi incertae sedis</taxon>
        <taxon>Mucoromycota</taxon>
        <taxon>Glomeromycotina</taxon>
        <taxon>Glomeromycetes</taxon>
        <taxon>Glomerales</taxon>
        <taxon>Glomeraceae</taxon>
        <taxon>Rhizophagus</taxon>
    </lineage>
</organism>
<gene>
    <name evidence="2" type="ORF">CHRIB12_LOCUS7229</name>
</gene>
<evidence type="ECO:0000256" key="1">
    <source>
        <dbReference type="SAM" id="MobiDB-lite"/>
    </source>
</evidence>
<dbReference type="EMBL" id="CAGKOT010000012">
    <property type="protein sequence ID" value="CAB5358265.1"/>
    <property type="molecule type" value="Genomic_DNA"/>
</dbReference>
<dbReference type="OrthoDB" id="2416847at2759"/>
<proteinExistence type="predicted"/>
<comment type="caution">
    <text evidence="2">The sequence shown here is derived from an EMBL/GenBank/DDBJ whole genome shotgun (WGS) entry which is preliminary data.</text>
</comment>
<accession>A0A915Z192</accession>
<name>A0A915Z192_9GLOM</name>
<dbReference type="VEuPathDB" id="FungiDB:RhiirFUN_020099"/>
<dbReference type="AlphaFoldDB" id="A0A915Z192"/>
<feature type="region of interest" description="Disordered" evidence="1">
    <location>
        <begin position="1"/>
        <end position="24"/>
    </location>
</feature>
<evidence type="ECO:0000313" key="2">
    <source>
        <dbReference type="EMBL" id="CAB5358265.1"/>
    </source>
</evidence>
<protein>
    <submittedName>
        <fullName evidence="2">Uncharacterized protein</fullName>
    </submittedName>
</protein>
<evidence type="ECO:0000313" key="3">
    <source>
        <dbReference type="Proteomes" id="UP000684084"/>
    </source>
</evidence>
<dbReference type="Proteomes" id="UP000684084">
    <property type="component" value="Unassembled WGS sequence"/>
</dbReference>
<sequence length="208" mass="24257">MPYDKTRNNQSVQKAPYVRPPRTHKHIPCHCQECKGKSIDPRTKKKHDSRFTNRIIPQRGYTNLTETPNDNHSPINLIPSPEIIMNINNEEDHEENLQEESYQILVKRASIGVRKNNRMSTFTTPEVINELLSDDDNVSEDERRELEDSNVVDEDITSESDEDCQVDFSAPEIEMDRGESIRYEKESDDQYSWILEASIKHSIQTKRV</sequence>
<reference evidence="2" key="1">
    <citation type="submission" date="2020-05" db="EMBL/GenBank/DDBJ databases">
        <authorList>
            <person name="Rincon C."/>
            <person name="Sanders R I."/>
            <person name="Robbins C."/>
            <person name="Chaturvedi A."/>
        </authorList>
    </citation>
    <scope>NUCLEOTIDE SEQUENCE</scope>
    <source>
        <strain evidence="2">CHB12</strain>
    </source>
</reference>